<comment type="subcellular location">
    <subcellularLocation>
        <location evidence="6">Cytoplasm</location>
    </subcellularLocation>
    <text evidence="6">Membrane-associated.</text>
</comment>
<evidence type="ECO:0000313" key="8">
    <source>
        <dbReference type="Proteomes" id="UP000054683"/>
    </source>
</evidence>
<dbReference type="InterPro" id="IPR056546">
    <property type="entry name" value="MreB_MamK-like"/>
</dbReference>
<sequence length="348" mass="36698">MFVSKLARLLHLFPTEIALDVGTANTRIHVRGTGVVLNEASVICIRQPDPLVAGARPTQSVGNEARSMLGRLPRHIEAICPIKGGVISDFSASRQMIQHFVGRADKGRRLSGAPRITITVPSGATQVERRAFREAVQGAGASNVALFERPLAAALGAGLTVAAAMGCMVVDVGAGTTDIGVIALGNVVCWSSARVGGNAFDDAIINYVRRKHGLLIGEHTAQRVKQMIGCAVPRKNELYIDITGRNLSEGVPRTLTLSSHEVFEALADPLAHIVSLLKSTLESMPPELASDIAGAGLMLTGGGALLDGLDDRLHEETGLPVVVAEEPMTCVVRGAAMAIETLEAHFFQ</sequence>
<dbReference type="Proteomes" id="UP000054683">
    <property type="component" value="Unassembled WGS sequence"/>
</dbReference>
<dbReference type="NCBIfam" id="NF010539">
    <property type="entry name" value="PRK13927.1"/>
    <property type="match status" value="1"/>
</dbReference>
<dbReference type="SUPFAM" id="SSF53067">
    <property type="entry name" value="Actin-like ATPase domain"/>
    <property type="match status" value="2"/>
</dbReference>
<feature type="binding site" evidence="6">
    <location>
        <begin position="174"/>
        <end position="176"/>
    </location>
    <ligand>
        <name>ATP</name>
        <dbReference type="ChEBI" id="CHEBI:30616"/>
    </ligand>
</feature>
<dbReference type="Gene3D" id="3.30.420.40">
    <property type="match status" value="3"/>
</dbReference>
<dbReference type="InterPro" id="IPR043129">
    <property type="entry name" value="ATPase_NBD"/>
</dbReference>
<dbReference type="NCBIfam" id="TIGR00904">
    <property type="entry name" value="mreB"/>
    <property type="match status" value="1"/>
</dbReference>
<dbReference type="PANTHER" id="PTHR42749">
    <property type="entry name" value="CELL SHAPE-DETERMINING PROTEIN MREB"/>
    <property type="match status" value="1"/>
</dbReference>
<proteinExistence type="inferred from homology"/>
<gene>
    <name evidence="6" type="primary">mreB</name>
    <name evidence="7" type="ORF">AWB69_08719</name>
</gene>
<evidence type="ECO:0000256" key="4">
    <source>
        <dbReference type="ARBA" id="ARBA00022960"/>
    </source>
</evidence>
<dbReference type="GO" id="GO:0008360">
    <property type="term" value="P:regulation of cell shape"/>
    <property type="evidence" value="ECO:0007669"/>
    <property type="project" value="UniProtKB-UniRule"/>
</dbReference>
<keyword evidence="4 6" id="KW-0133">Cell shape</keyword>
<dbReference type="GO" id="GO:0005524">
    <property type="term" value="F:ATP binding"/>
    <property type="evidence" value="ECO:0007669"/>
    <property type="project" value="UniProtKB-KW"/>
</dbReference>
<dbReference type="GO" id="GO:0005737">
    <property type="term" value="C:cytoplasm"/>
    <property type="evidence" value="ECO:0007669"/>
    <property type="project" value="UniProtKB-SubCell"/>
</dbReference>
<keyword evidence="3 6" id="KW-0067">ATP-binding</keyword>
<organism evidence="7 8">
    <name type="scientific">Caballeronia udeis</name>
    <dbReference type="NCBI Taxonomy" id="1232866"/>
    <lineage>
        <taxon>Bacteria</taxon>
        <taxon>Pseudomonadati</taxon>
        <taxon>Pseudomonadota</taxon>
        <taxon>Betaproteobacteria</taxon>
        <taxon>Burkholderiales</taxon>
        <taxon>Burkholderiaceae</taxon>
        <taxon>Caballeronia</taxon>
    </lineage>
</organism>
<dbReference type="GO" id="GO:0000902">
    <property type="term" value="P:cell morphogenesis"/>
    <property type="evidence" value="ECO:0007669"/>
    <property type="project" value="InterPro"/>
</dbReference>
<dbReference type="EMBL" id="FCOK02000117">
    <property type="protein sequence ID" value="SAL71910.1"/>
    <property type="molecule type" value="Genomic_DNA"/>
</dbReference>
<comment type="similarity">
    <text evidence="5 6">Belongs to the FtsA/MreB family.</text>
</comment>
<evidence type="ECO:0000313" key="7">
    <source>
        <dbReference type="EMBL" id="SAL71910.1"/>
    </source>
</evidence>
<dbReference type="HAMAP" id="MF_02207">
    <property type="entry name" value="MreB"/>
    <property type="match status" value="1"/>
</dbReference>
<evidence type="ECO:0000256" key="2">
    <source>
        <dbReference type="ARBA" id="ARBA00022741"/>
    </source>
</evidence>
<dbReference type="CDD" id="cd10225">
    <property type="entry name" value="ASKHA_NBD_MreB-like"/>
    <property type="match status" value="1"/>
</dbReference>
<comment type="caution">
    <text evidence="6">Lacks conserved residue(s) required for the propagation of feature annotation.</text>
</comment>
<dbReference type="AlphaFoldDB" id="A0A158JUE2"/>
<comment type="function">
    <text evidence="6">Forms membrane-associated dynamic filaments that are essential for cell shape determination. Acts by regulating cell wall synthesis and cell elongation, and thus cell shape. A feedback loop between cell geometry and MreB localization may maintain elongated cell shape by targeting cell wall growth to regions of negative cell wall curvature.</text>
</comment>
<dbReference type="PRINTS" id="PR01652">
    <property type="entry name" value="SHAPEPROTEIN"/>
</dbReference>
<feature type="binding site" evidence="6">
    <location>
        <begin position="302"/>
        <end position="305"/>
    </location>
    <ligand>
        <name>ATP</name>
        <dbReference type="ChEBI" id="CHEBI:30616"/>
    </ligand>
</feature>
<evidence type="ECO:0000256" key="1">
    <source>
        <dbReference type="ARBA" id="ARBA00022490"/>
    </source>
</evidence>
<comment type="subunit">
    <text evidence="6">Forms polymers.</text>
</comment>
<dbReference type="InterPro" id="IPR004753">
    <property type="entry name" value="MreB"/>
</dbReference>
<feature type="binding site" evidence="6">
    <location>
        <begin position="23"/>
        <end position="25"/>
    </location>
    <ligand>
        <name>ATP</name>
        <dbReference type="ChEBI" id="CHEBI:30616"/>
    </ligand>
</feature>
<accession>A0A158JUE2</accession>
<dbReference type="PANTHER" id="PTHR42749:SF1">
    <property type="entry name" value="CELL SHAPE-DETERMINING PROTEIN MREB"/>
    <property type="match status" value="1"/>
</dbReference>
<keyword evidence="2 6" id="KW-0547">Nucleotide-binding</keyword>
<name>A0A158JUE2_9BURK</name>
<evidence type="ECO:0000256" key="3">
    <source>
        <dbReference type="ARBA" id="ARBA00022840"/>
    </source>
</evidence>
<evidence type="ECO:0000256" key="6">
    <source>
        <dbReference type="HAMAP-Rule" id="MF_02207"/>
    </source>
</evidence>
<reference evidence="7 8" key="1">
    <citation type="submission" date="2016-01" db="EMBL/GenBank/DDBJ databases">
        <authorList>
            <person name="Oliw E.H."/>
        </authorList>
    </citation>
    <scope>NUCLEOTIDE SEQUENCE [LARGE SCALE GENOMIC DNA]</scope>
    <source>
        <strain evidence="7">LMG 27134</strain>
    </source>
</reference>
<protein>
    <recommendedName>
        <fullName evidence="6">Cell shape-determining protein MreB</fullName>
    </recommendedName>
</protein>
<dbReference type="Pfam" id="PF06723">
    <property type="entry name" value="MreB_Mbl"/>
    <property type="match status" value="1"/>
</dbReference>
<keyword evidence="1 6" id="KW-0963">Cytoplasm</keyword>
<evidence type="ECO:0000256" key="5">
    <source>
        <dbReference type="ARBA" id="ARBA00023458"/>
    </source>
</evidence>